<keyword evidence="1 4" id="KW-0732">Signal</keyword>
<feature type="chain" id="PRO_5021436031" evidence="4">
    <location>
        <begin position="27"/>
        <end position="152"/>
    </location>
</feature>
<keyword evidence="3" id="KW-1133">Transmembrane helix</keyword>
<evidence type="ECO:0000256" key="3">
    <source>
        <dbReference type="SAM" id="Phobius"/>
    </source>
</evidence>
<feature type="signal peptide" evidence="4">
    <location>
        <begin position="1"/>
        <end position="26"/>
    </location>
</feature>
<proteinExistence type="predicted"/>
<evidence type="ECO:0000256" key="2">
    <source>
        <dbReference type="ARBA" id="ARBA00023180"/>
    </source>
</evidence>
<dbReference type="InterPro" id="IPR050975">
    <property type="entry name" value="Sleep_regulator"/>
</dbReference>
<keyword evidence="5" id="KW-1185">Reference proteome</keyword>
<dbReference type="AlphaFoldDB" id="A0A1S3JCB9"/>
<keyword evidence="3" id="KW-0812">Transmembrane</keyword>
<dbReference type="Proteomes" id="UP000085678">
    <property type="component" value="Unplaced"/>
</dbReference>
<dbReference type="GO" id="GO:0032222">
    <property type="term" value="P:regulation of synaptic transmission, cholinergic"/>
    <property type="evidence" value="ECO:0007669"/>
    <property type="project" value="InterPro"/>
</dbReference>
<dbReference type="GO" id="GO:0030431">
    <property type="term" value="P:sleep"/>
    <property type="evidence" value="ECO:0007669"/>
    <property type="project" value="InterPro"/>
</dbReference>
<evidence type="ECO:0000313" key="6">
    <source>
        <dbReference type="RefSeq" id="XP_013408055.1"/>
    </source>
</evidence>
<evidence type="ECO:0000256" key="4">
    <source>
        <dbReference type="SAM" id="SignalP"/>
    </source>
</evidence>
<dbReference type="InterPro" id="IPR045860">
    <property type="entry name" value="Snake_toxin-like_sf"/>
</dbReference>
<dbReference type="InterPro" id="IPR031424">
    <property type="entry name" value="QVR-like"/>
</dbReference>
<name>A0A1S3JCB9_LINAN</name>
<evidence type="ECO:0000313" key="5">
    <source>
        <dbReference type="Proteomes" id="UP000085678"/>
    </source>
</evidence>
<organism evidence="5 6">
    <name type="scientific">Lingula anatina</name>
    <name type="common">Brachiopod</name>
    <name type="synonym">Lingula unguis</name>
    <dbReference type="NCBI Taxonomy" id="7574"/>
    <lineage>
        <taxon>Eukaryota</taxon>
        <taxon>Metazoa</taxon>
        <taxon>Spiralia</taxon>
        <taxon>Lophotrochozoa</taxon>
        <taxon>Brachiopoda</taxon>
        <taxon>Linguliformea</taxon>
        <taxon>Lingulata</taxon>
        <taxon>Lingulida</taxon>
        <taxon>Linguloidea</taxon>
        <taxon>Lingulidae</taxon>
        <taxon>Lingula</taxon>
    </lineage>
</organism>
<dbReference type="OrthoDB" id="6116609at2759"/>
<dbReference type="GeneID" id="106172024"/>
<dbReference type="PANTHER" id="PTHR33562">
    <property type="entry name" value="ATILLA, ISOFORM B-RELATED-RELATED"/>
    <property type="match status" value="1"/>
</dbReference>
<dbReference type="SUPFAM" id="SSF57302">
    <property type="entry name" value="Snake toxin-like"/>
    <property type="match status" value="1"/>
</dbReference>
<dbReference type="Pfam" id="PF17064">
    <property type="entry name" value="QVR"/>
    <property type="match status" value="1"/>
</dbReference>
<accession>A0A1S3JCB9</accession>
<reference evidence="6" key="1">
    <citation type="submission" date="2025-08" db="UniProtKB">
        <authorList>
            <consortium name="RefSeq"/>
        </authorList>
    </citation>
    <scope>IDENTIFICATION</scope>
    <source>
        <tissue evidence="6">Gonads</tissue>
    </source>
</reference>
<dbReference type="KEGG" id="lak:106172024"/>
<feature type="transmembrane region" description="Helical" evidence="3">
    <location>
        <begin position="132"/>
        <end position="149"/>
    </location>
</feature>
<sequence length="152" mass="16618">MEIPVRALGLFAVFGALLTFCSRGEARLLQCYDCTSEDHLGCKDPFNATDSLQVCDRQHDACLKVVATNTKIGNDGTRHEDARVITRQCASIPTGGFAKQNDCYKTEASNGGYVEQCFCGSDECNGTRENKYSLGMLLVCVVVAAMLLSRRF</sequence>
<evidence type="ECO:0000256" key="1">
    <source>
        <dbReference type="ARBA" id="ARBA00022729"/>
    </source>
</evidence>
<dbReference type="InParanoid" id="A0A1S3JCB9"/>
<dbReference type="RefSeq" id="XP_013408055.1">
    <property type="nucleotide sequence ID" value="XM_013552601.1"/>
</dbReference>
<keyword evidence="3" id="KW-0472">Membrane</keyword>
<protein>
    <submittedName>
        <fullName evidence="6">Protein quiver</fullName>
    </submittedName>
</protein>
<gene>
    <name evidence="6" type="primary">LOC106172024</name>
</gene>
<keyword evidence="2" id="KW-0325">Glycoprotein</keyword>